<dbReference type="Proteomes" id="UP000006697">
    <property type="component" value="Chromosome"/>
</dbReference>
<sequence>MASIAVESIPPTFIIFSIQLRSGTIIAVNPYSRISDKGFRTTPPSYHARQFESVR</sequence>
<dbReference type="STRING" id="204773.HEAR1875"/>
<dbReference type="AlphaFoldDB" id="A4G689"/>
<organism evidence="1 2">
    <name type="scientific">Herminiimonas arsenicoxydans</name>
    <dbReference type="NCBI Taxonomy" id="204773"/>
    <lineage>
        <taxon>Bacteria</taxon>
        <taxon>Pseudomonadati</taxon>
        <taxon>Pseudomonadota</taxon>
        <taxon>Betaproteobacteria</taxon>
        <taxon>Burkholderiales</taxon>
        <taxon>Oxalobacteraceae</taxon>
        <taxon>Herminiimonas</taxon>
    </lineage>
</organism>
<evidence type="ECO:0000313" key="2">
    <source>
        <dbReference type="Proteomes" id="UP000006697"/>
    </source>
</evidence>
<protein>
    <submittedName>
        <fullName evidence="1">Uncharacterized protein</fullName>
    </submittedName>
</protein>
<proteinExistence type="predicted"/>
<keyword evidence="2" id="KW-1185">Reference proteome</keyword>
<evidence type="ECO:0000313" key="1">
    <source>
        <dbReference type="EMBL" id="CAL62026.1"/>
    </source>
</evidence>
<dbReference type="HOGENOM" id="CLU_3026108_0_0_4"/>
<accession>A4G689</accession>
<name>A4G689_HERAR</name>
<reference evidence="1 2" key="1">
    <citation type="journal article" date="2007" name="PLoS Genet.">
        <title>A tale of two oxidation states: bacterial colonization of arsenic-rich environments.</title>
        <authorList>
            <person name="Muller D."/>
            <person name="Medigue C."/>
            <person name="Koechler S."/>
            <person name="Barbe V."/>
            <person name="Barakat M."/>
            <person name="Talla E."/>
            <person name="Bonnefoy V."/>
            <person name="Krin E."/>
            <person name="Arsene-Ploetze F."/>
            <person name="Carapito C."/>
            <person name="Chandler M."/>
            <person name="Cournoyer B."/>
            <person name="Cruveiller S."/>
            <person name="Dossat C."/>
            <person name="Duval S."/>
            <person name="Heymann M."/>
            <person name="Leize E."/>
            <person name="Lieutaud A."/>
            <person name="Lievremont D."/>
            <person name="Makita Y."/>
            <person name="Mangenot S."/>
            <person name="Nitschke W."/>
            <person name="Ortet P."/>
            <person name="Perdrial N."/>
            <person name="Schoepp B."/>
            <person name="Siguier N."/>
            <person name="Simeonova D.D."/>
            <person name="Rouy Z."/>
            <person name="Segurens B."/>
            <person name="Turlin E."/>
            <person name="Vallenet D."/>
            <person name="Van Dorsselaer A."/>
            <person name="Weiss S."/>
            <person name="Weissenbach J."/>
            <person name="Lett M.C."/>
            <person name="Danchin A."/>
            <person name="Bertin P.N."/>
        </authorList>
    </citation>
    <scope>NUCLEOTIDE SEQUENCE [LARGE SCALE GENOMIC DNA]</scope>
    <source>
        <strain evidence="2">ULPAs1</strain>
    </source>
</reference>
<dbReference type="EMBL" id="CU207211">
    <property type="protein sequence ID" value="CAL62026.1"/>
    <property type="molecule type" value="Genomic_DNA"/>
</dbReference>
<dbReference type="KEGG" id="har:HEAR1875"/>
<gene>
    <name evidence="1" type="ordered locus">HEAR1875</name>
</gene>